<accession>A0AAV7VAK5</accession>
<gene>
    <name evidence="2" type="ORF">NDU88_001495</name>
</gene>
<evidence type="ECO:0000313" key="3">
    <source>
        <dbReference type="Proteomes" id="UP001066276"/>
    </source>
</evidence>
<dbReference type="EMBL" id="JANPWB010000003">
    <property type="protein sequence ID" value="KAJ1197639.1"/>
    <property type="molecule type" value="Genomic_DNA"/>
</dbReference>
<keyword evidence="3" id="KW-1185">Reference proteome</keyword>
<dbReference type="AlphaFoldDB" id="A0AAV7VAK5"/>
<reference evidence="2" key="1">
    <citation type="journal article" date="2022" name="bioRxiv">
        <title>Sequencing and chromosome-scale assembly of the giantPleurodeles waltlgenome.</title>
        <authorList>
            <person name="Brown T."/>
            <person name="Elewa A."/>
            <person name="Iarovenko S."/>
            <person name="Subramanian E."/>
            <person name="Araus A.J."/>
            <person name="Petzold A."/>
            <person name="Susuki M."/>
            <person name="Suzuki K.-i.T."/>
            <person name="Hayashi T."/>
            <person name="Toyoda A."/>
            <person name="Oliveira C."/>
            <person name="Osipova E."/>
            <person name="Leigh N.D."/>
            <person name="Simon A."/>
            <person name="Yun M.H."/>
        </authorList>
    </citation>
    <scope>NUCLEOTIDE SEQUENCE</scope>
    <source>
        <strain evidence="2">20211129_DDA</strain>
        <tissue evidence="2">Liver</tissue>
    </source>
</reference>
<feature type="region of interest" description="Disordered" evidence="1">
    <location>
        <begin position="1"/>
        <end position="24"/>
    </location>
</feature>
<feature type="region of interest" description="Disordered" evidence="1">
    <location>
        <begin position="69"/>
        <end position="89"/>
    </location>
</feature>
<evidence type="ECO:0000313" key="2">
    <source>
        <dbReference type="EMBL" id="KAJ1197639.1"/>
    </source>
</evidence>
<protein>
    <submittedName>
        <fullName evidence="2">Uncharacterized protein</fullName>
    </submittedName>
</protein>
<dbReference type="Proteomes" id="UP001066276">
    <property type="component" value="Chromosome 2_1"/>
</dbReference>
<evidence type="ECO:0000256" key="1">
    <source>
        <dbReference type="SAM" id="MobiDB-lite"/>
    </source>
</evidence>
<comment type="caution">
    <text evidence="2">The sequence shown here is derived from an EMBL/GenBank/DDBJ whole genome shotgun (WGS) entry which is preliminary data.</text>
</comment>
<proteinExistence type="predicted"/>
<organism evidence="2 3">
    <name type="scientific">Pleurodeles waltl</name>
    <name type="common">Iberian ribbed newt</name>
    <dbReference type="NCBI Taxonomy" id="8319"/>
    <lineage>
        <taxon>Eukaryota</taxon>
        <taxon>Metazoa</taxon>
        <taxon>Chordata</taxon>
        <taxon>Craniata</taxon>
        <taxon>Vertebrata</taxon>
        <taxon>Euteleostomi</taxon>
        <taxon>Amphibia</taxon>
        <taxon>Batrachia</taxon>
        <taxon>Caudata</taxon>
        <taxon>Salamandroidea</taxon>
        <taxon>Salamandridae</taxon>
        <taxon>Pleurodelinae</taxon>
        <taxon>Pleurodeles</taxon>
    </lineage>
</organism>
<name>A0AAV7VAK5_PLEWA</name>
<sequence length="105" mass="10999">MALGRASLRPIAGRRGSEPCRPPFLLPGPTPRLRSSDCSCLGPAPLCPSSSFVRASFGVPATLLALTASPASRRPPATGPRLRGPPRPGRRFPCLGYRVRGAAIL</sequence>
<feature type="compositionally biased region" description="Low complexity" evidence="1">
    <location>
        <begin position="69"/>
        <end position="82"/>
    </location>
</feature>